<keyword evidence="3" id="KW-1185">Reference proteome</keyword>
<dbReference type="RefSeq" id="WP_188173724.1">
    <property type="nucleotide sequence ID" value="NZ_JACVVD010000002.1"/>
</dbReference>
<feature type="domain" description="Spore protein YkvP/CgeB glycosyl transferase-like" evidence="1">
    <location>
        <begin position="200"/>
        <end position="303"/>
    </location>
</feature>
<organism evidence="2 3">
    <name type="scientific">Paenibacillus sedimenti</name>
    <dbReference type="NCBI Taxonomy" id="2770274"/>
    <lineage>
        <taxon>Bacteria</taxon>
        <taxon>Bacillati</taxon>
        <taxon>Bacillota</taxon>
        <taxon>Bacilli</taxon>
        <taxon>Bacillales</taxon>
        <taxon>Paenibacillaceae</taxon>
        <taxon>Paenibacillus</taxon>
    </lineage>
</organism>
<dbReference type="EMBL" id="JACVVD010000002">
    <property type="protein sequence ID" value="MBD0379946.1"/>
    <property type="molecule type" value="Genomic_DNA"/>
</dbReference>
<dbReference type="AlphaFoldDB" id="A0A926QHV6"/>
<proteinExistence type="predicted"/>
<dbReference type="Proteomes" id="UP000650466">
    <property type="component" value="Unassembled WGS sequence"/>
</dbReference>
<name>A0A926QHV6_9BACL</name>
<evidence type="ECO:0000313" key="2">
    <source>
        <dbReference type="EMBL" id="MBD0379946.1"/>
    </source>
</evidence>
<dbReference type="Pfam" id="PF13524">
    <property type="entry name" value="Glyco_trans_1_2"/>
    <property type="match status" value="1"/>
</dbReference>
<comment type="caution">
    <text evidence="2">The sequence shown here is derived from an EMBL/GenBank/DDBJ whole genome shotgun (WGS) entry which is preliminary data.</text>
</comment>
<accession>A0A926QHV6</accession>
<sequence>MKKIKILYFTVDLSDYTFKNREYFKRVLAEHPDVLVHFVKNGGHVNDIIKKLQFSPDFIYIDDYKKIVKHGKPILGLDSIRVPKGIMQVDLHRYRKKFTKFVLKNKFDVIFSYYRDAFYQYYPHFADKFRWLPQHVYTSVFKDYKLKKTIDYLLMGQIDSNYPLRSRIAQDMSGKPGFVHHKHPGYRNFSDKEQKTLFLNDTYAKEINRAKIFLTDDSVYHYPLGKYFEVAASNTLLLASGSGELRDLGFIDKETFVEINENNFHTKAKYYLRHTEERKKIALRGYQLIRKRHTTEIRVGQFIDYIRALIGSTGRTGRENI</sequence>
<reference evidence="2" key="1">
    <citation type="submission" date="2020-09" db="EMBL/GenBank/DDBJ databases">
        <title>Draft Genome Sequence of Paenibacillus sp. WST5.</title>
        <authorList>
            <person name="Bao Z."/>
        </authorList>
    </citation>
    <scope>NUCLEOTIDE SEQUENCE</scope>
    <source>
        <strain evidence="2">WST5</strain>
    </source>
</reference>
<dbReference type="InterPro" id="IPR055259">
    <property type="entry name" value="YkvP/CgeB_Glyco_trans-like"/>
</dbReference>
<gene>
    <name evidence="2" type="ORF">ICC18_07465</name>
</gene>
<evidence type="ECO:0000259" key="1">
    <source>
        <dbReference type="Pfam" id="PF13524"/>
    </source>
</evidence>
<protein>
    <submittedName>
        <fullName evidence="2">Glycosyltransferase</fullName>
    </submittedName>
</protein>
<evidence type="ECO:0000313" key="3">
    <source>
        <dbReference type="Proteomes" id="UP000650466"/>
    </source>
</evidence>